<accession>A0A9P1D3S1</accession>
<dbReference type="EMBL" id="CAMXCT020003334">
    <property type="protein sequence ID" value="CAL1157207.1"/>
    <property type="molecule type" value="Genomic_DNA"/>
</dbReference>
<feature type="region of interest" description="Disordered" evidence="1">
    <location>
        <begin position="181"/>
        <end position="397"/>
    </location>
</feature>
<dbReference type="Proteomes" id="UP001152797">
    <property type="component" value="Unassembled WGS sequence"/>
</dbReference>
<evidence type="ECO:0000256" key="1">
    <source>
        <dbReference type="SAM" id="MobiDB-lite"/>
    </source>
</evidence>
<dbReference type="EMBL" id="CAMXCT030003334">
    <property type="protein sequence ID" value="CAL4791144.1"/>
    <property type="molecule type" value="Genomic_DNA"/>
</dbReference>
<feature type="region of interest" description="Disordered" evidence="1">
    <location>
        <begin position="733"/>
        <end position="770"/>
    </location>
</feature>
<feature type="region of interest" description="Disordered" evidence="1">
    <location>
        <begin position="424"/>
        <end position="525"/>
    </location>
</feature>
<evidence type="ECO:0000313" key="3">
    <source>
        <dbReference type="EMBL" id="CAL4791144.1"/>
    </source>
</evidence>
<keyword evidence="4" id="KW-1185">Reference proteome</keyword>
<feature type="compositionally biased region" description="Low complexity" evidence="1">
    <location>
        <begin position="840"/>
        <end position="862"/>
    </location>
</feature>
<comment type="caution">
    <text evidence="2">The sequence shown here is derived from an EMBL/GenBank/DDBJ whole genome shotgun (WGS) entry which is preliminary data.</text>
</comment>
<feature type="compositionally biased region" description="Low complexity" evidence="1">
    <location>
        <begin position="870"/>
        <end position="888"/>
    </location>
</feature>
<feature type="compositionally biased region" description="Basic and acidic residues" evidence="1">
    <location>
        <begin position="472"/>
        <end position="483"/>
    </location>
</feature>
<feature type="region of interest" description="Disordered" evidence="1">
    <location>
        <begin position="793"/>
        <end position="955"/>
    </location>
</feature>
<feature type="region of interest" description="Disordered" evidence="1">
    <location>
        <begin position="995"/>
        <end position="1019"/>
    </location>
</feature>
<dbReference type="AlphaFoldDB" id="A0A9P1D3S1"/>
<organism evidence="2">
    <name type="scientific">Cladocopium goreaui</name>
    <dbReference type="NCBI Taxonomy" id="2562237"/>
    <lineage>
        <taxon>Eukaryota</taxon>
        <taxon>Sar</taxon>
        <taxon>Alveolata</taxon>
        <taxon>Dinophyceae</taxon>
        <taxon>Suessiales</taxon>
        <taxon>Symbiodiniaceae</taxon>
        <taxon>Cladocopium</taxon>
    </lineage>
</organism>
<evidence type="ECO:0000313" key="2">
    <source>
        <dbReference type="EMBL" id="CAI4003832.1"/>
    </source>
</evidence>
<sequence>MEIDATQLYPDAEPVIVCESQMSQEIGMTDATEMPEHHPSAGTAAPIRGWKGSFSSAASQTEILIPLSGAPKIAEIGEDTQAYCDEPMNGEPLCQQRVGNVLDALLDDDCEATQVYREFPDEKDAEEESQQEDLGTAVPESSSGFQCGQPSTECVAAAHADGSSEAMRPHDAQIALGQNNGMNIPEESFLDGSAPDDASQDTQVELDEPERMSDFESVEQSRPAGDEHDTSDDVQKTQVYNEFPGEKDAGEGSQQEDLGTAVPESSSGFQCGQPSTECVAAAHADGSSEAMRPHDAQIALGQNNGMNIPEESFLDGSAPDAASQDTQVELDEPERMSDFESVEQSRPAGDEHDTSDDVQKTQVYNEFPGEKDAGEGSQQEDLCTAVPESSSGFQCGQPSTECVAAAHADGSSEAMRPHDAQIALGQNNGMNIPEESFLDGSAPDDASQDTQVELDEPERMSDFESVEQSRPAGDEHDTSDDVQKTQVYNEFPDEKDAEEESQQEDLGSAVPESSGRFQCGDPSAECVAESQDVELPRVVLDMFSGQSTESGDFAYIEEPLPDVADLAVSMVHVIDLRRGQPLRYQAARFAPFPECTSEAAPATGSPQPADVICASQARDEAMAPRVQSPRLSLLLPKRARRRVETPGSYEAASEALWGGRTPGRAKRFPSLRDLLAAREEESDEPLLKSGVAHVSPFKKSYLEDSPGQRMKEELWSRRRQSIRRWSRSALSARRRSSLRRSRSPVTPWQGKSEIRSAYREASPAPSAIPCSPPVARMLNFETPSWLQQVQDAGDLRPFSPGRWPTAAAASPEGKQSNGMACMPDIPTPCRTKRSLGGNDGIASDADGAASPASLASPGASVATTEPASPPEVAAMTEAAAAPHAALPESQRSDSVDPLAAPVDTDSQGGQGRDQGMKVSQASQVESVQPEVSHAESPGQNLSADASVASFQEGSNQTAAELPQFFAQMTQEDVPLRVPIEEAWEIGPKVHHEVCSRPVEPAEPEPAEPAEPEWWTQRLQ</sequence>
<feature type="compositionally biased region" description="Polar residues" evidence="1">
    <location>
        <begin position="917"/>
        <end position="926"/>
    </location>
</feature>
<protein>
    <submittedName>
        <fullName evidence="3">Proteophosphoglycan ppg4, related</fullName>
    </submittedName>
</protein>
<proteinExistence type="predicted"/>
<feature type="compositionally biased region" description="Acidic residues" evidence="1">
    <location>
        <begin position="491"/>
        <end position="503"/>
    </location>
</feature>
<feature type="compositionally biased region" description="Acidic residues" evidence="1">
    <location>
        <begin position="1001"/>
        <end position="1010"/>
    </location>
</feature>
<feature type="compositionally biased region" description="Polar residues" evidence="1">
    <location>
        <begin position="376"/>
        <end position="397"/>
    </location>
</feature>
<dbReference type="EMBL" id="CAMXCT010003334">
    <property type="protein sequence ID" value="CAI4003832.1"/>
    <property type="molecule type" value="Genomic_DNA"/>
</dbReference>
<feature type="compositionally biased region" description="Basic and acidic residues" evidence="1">
    <location>
        <begin position="348"/>
        <end position="359"/>
    </location>
</feature>
<feature type="compositionally biased region" description="Basic and acidic residues" evidence="1">
    <location>
        <begin position="224"/>
        <end position="235"/>
    </location>
</feature>
<reference evidence="2" key="1">
    <citation type="submission" date="2022-10" db="EMBL/GenBank/DDBJ databases">
        <authorList>
            <person name="Chen Y."/>
            <person name="Dougan E. K."/>
            <person name="Chan C."/>
            <person name="Rhodes N."/>
            <person name="Thang M."/>
        </authorList>
    </citation>
    <scope>NUCLEOTIDE SEQUENCE</scope>
</reference>
<feature type="compositionally biased region" description="Polar residues" evidence="1">
    <location>
        <begin position="252"/>
        <end position="276"/>
    </location>
</feature>
<feature type="region of interest" description="Disordered" evidence="1">
    <location>
        <begin position="120"/>
        <end position="149"/>
    </location>
</feature>
<gene>
    <name evidence="2" type="ORF">C1SCF055_LOCUS29662</name>
</gene>
<reference evidence="3 4" key="2">
    <citation type="submission" date="2024-05" db="EMBL/GenBank/DDBJ databases">
        <authorList>
            <person name="Chen Y."/>
            <person name="Shah S."/>
            <person name="Dougan E. K."/>
            <person name="Thang M."/>
            <person name="Chan C."/>
        </authorList>
    </citation>
    <scope>NUCLEOTIDE SEQUENCE [LARGE SCALE GENOMIC DNA]</scope>
</reference>
<feature type="compositionally biased region" description="Acidic residues" evidence="1">
    <location>
        <begin position="121"/>
        <end position="131"/>
    </location>
</feature>
<name>A0A9P1D3S1_9DINO</name>
<feature type="compositionally biased region" description="Polar residues" evidence="1">
    <location>
        <begin position="139"/>
        <end position="149"/>
    </location>
</feature>
<feature type="compositionally biased region" description="Polar residues" evidence="1">
    <location>
        <begin position="937"/>
        <end position="955"/>
    </location>
</feature>
<evidence type="ECO:0000313" key="4">
    <source>
        <dbReference type="Proteomes" id="UP001152797"/>
    </source>
</evidence>
<feature type="compositionally biased region" description="Basic residues" evidence="1">
    <location>
        <begin position="733"/>
        <end position="742"/>
    </location>
</feature>